<evidence type="ECO:0000313" key="3">
    <source>
        <dbReference type="Proteomes" id="UP001054252"/>
    </source>
</evidence>
<dbReference type="Proteomes" id="UP001054252">
    <property type="component" value="Unassembled WGS sequence"/>
</dbReference>
<dbReference type="EMBL" id="BPVZ01000244">
    <property type="protein sequence ID" value="GKV48034.1"/>
    <property type="molecule type" value="Genomic_DNA"/>
</dbReference>
<proteinExistence type="predicted"/>
<name>A0AAV5MEG5_9ROSI</name>
<feature type="region of interest" description="Disordered" evidence="1">
    <location>
        <begin position="1"/>
        <end position="65"/>
    </location>
</feature>
<evidence type="ECO:0000256" key="1">
    <source>
        <dbReference type="SAM" id="MobiDB-lite"/>
    </source>
</evidence>
<sequence length="65" mass="6793">MGGRFCPPSSFPAGNGNNSNGSRWQQMVAHGFVAAAANRSSSNKEDGSGPAASQRQSRFIQATNH</sequence>
<dbReference type="AlphaFoldDB" id="A0AAV5MEG5"/>
<evidence type="ECO:0000313" key="2">
    <source>
        <dbReference type="EMBL" id="GKV48034.1"/>
    </source>
</evidence>
<feature type="compositionally biased region" description="Polar residues" evidence="1">
    <location>
        <begin position="15"/>
        <end position="25"/>
    </location>
</feature>
<organism evidence="2 3">
    <name type="scientific">Rubroshorea leprosula</name>
    <dbReference type="NCBI Taxonomy" id="152421"/>
    <lineage>
        <taxon>Eukaryota</taxon>
        <taxon>Viridiplantae</taxon>
        <taxon>Streptophyta</taxon>
        <taxon>Embryophyta</taxon>
        <taxon>Tracheophyta</taxon>
        <taxon>Spermatophyta</taxon>
        <taxon>Magnoliopsida</taxon>
        <taxon>eudicotyledons</taxon>
        <taxon>Gunneridae</taxon>
        <taxon>Pentapetalae</taxon>
        <taxon>rosids</taxon>
        <taxon>malvids</taxon>
        <taxon>Malvales</taxon>
        <taxon>Dipterocarpaceae</taxon>
        <taxon>Rubroshorea</taxon>
    </lineage>
</organism>
<gene>
    <name evidence="2" type="ORF">SLEP1_g54873</name>
</gene>
<keyword evidence="3" id="KW-1185">Reference proteome</keyword>
<comment type="caution">
    <text evidence="2">The sequence shown here is derived from an EMBL/GenBank/DDBJ whole genome shotgun (WGS) entry which is preliminary data.</text>
</comment>
<accession>A0AAV5MEG5</accession>
<reference evidence="2 3" key="1">
    <citation type="journal article" date="2021" name="Commun. Biol.">
        <title>The genome of Shorea leprosula (Dipterocarpaceae) highlights the ecological relevance of drought in aseasonal tropical rainforests.</title>
        <authorList>
            <person name="Ng K.K.S."/>
            <person name="Kobayashi M.J."/>
            <person name="Fawcett J.A."/>
            <person name="Hatakeyama M."/>
            <person name="Paape T."/>
            <person name="Ng C.H."/>
            <person name="Ang C.C."/>
            <person name="Tnah L.H."/>
            <person name="Lee C.T."/>
            <person name="Nishiyama T."/>
            <person name="Sese J."/>
            <person name="O'Brien M.J."/>
            <person name="Copetti D."/>
            <person name="Mohd Noor M.I."/>
            <person name="Ong R.C."/>
            <person name="Putra M."/>
            <person name="Sireger I.Z."/>
            <person name="Indrioko S."/>
            <person name="Kosugi Y."/>
            <person name="Izuno A."/>
            <person name="Isagi Y."/>
            <person name="Lee S.L."/>
            <person name="Shimizu K.K."/>
        </authorList>
    </citation>
    <scope>NUCLEOTIDE SEQUENCE [LARGE SCALE GENOMIC DNA]</scope>
    <source>
        <strain evidence="2">214</strain>
    </source>
</reference>
<protein>
    <submittedName>
        <fullName evidence="2">Uncharacterized protein</fullName>
    </submittedName>
</protein>
<feature type="compositionally biased region" description="Polar residues" evidence="1">
    <location>
        <begin position="51"/>
        <end position="65"/>
    </location>
</feature>